<evidence type="ECO:0000256" key="2">
    <source>
        <dbReference type="SAM" id="Phobius"/>
    </source>
</evidence>
<dbReference type="Proteomes" id="UP000598146">
    <property type="component" value="Unassembled WGS sequence"/>
</dbReference>
<feature type="compositionally biased region" description="Low complexity" evidence="1">
    <location>
        <begin position="366"/>
        <end position="384"/>
    </location>
</feature>
<keyword evidence="2" id="KW-0812">Transmembrane</keyword>
<feature type="compositionally biased region" description="Low complexity" evidence="1">
    <location>
        <begin position="322"/>
        <end position="331"/>
    </location>
</feature>
<feature type="transmembrane region" description="Helical" evidence="2">
    <location>
        <begin position="199"/>
        <end position="217"/>
    </location>
</feature>
<feature type="compositionally biased region" description="Polar residues" evidence="1">
    <location>
        <begin position="409"/>
        <end position="418"/>
    </location>
</feature>
<evidence type="ECO:0000313" key="3">
    <source>
        <dbReference type="EMBL" id="MBG0563320.1"/>
    </source>
</evidence>
<proteinExistence type="predicted"/>
<feature type="compositionally biased region" description="Polar residues" evidence="1">
    <location>
        <begin position="386"/>
        <end position="401"/>
    </location>
</feature>
<gene>
    <name evidence="3" type="ORF">I4J89_17870</name>
</gene>
<keyword evidence="4" id="KW-1185">Reference proteome</keyword>
<evidence type="ECO:0000313" key="4">
    <source>
        <dbReference type="Proteomes" id="UP000598146"/>
    </source>
</evidence>
<feature type="transmembrane region" description="Helical" evidence="2">
    <location>
        <begin position="85"/>
        <end position="105"/>
    </location>
</feature>
<comment type="caution">
    <text evidence="3">The sequence shown here is derived from an EMBL/GenBank/DDBJ whole genome shotgun (WGS) entry which is preliminary data.</text>
</comment>
<feature type="transmembrane region" description="Helical" evidence="2">
    <location>
        <begin position="151"/>
        <end position="171"/>
    </location>
</feature>
<feature type="compositionally biased region" description="Pro residues" evidence="1">
    <location>
        <begin position="434"/>
        <end position="445"/>
    </location>
</feature>
<evidence type="ECO:0000256" key="1">
    <source>
        <dbReference type="SAM" id="MobiDB-lite"/>
    </source>
</evidence>
<organism evidence="3 4">
    <name type="scientific">Actinoplanes aureus</name>
    <dbReference type="NCBI Taxonomy" id="2792083"/>
    <lineage>
        <taxon>Bacteria</taxon>
        <taxon>Bacillati</taxon>
        <taxon>Actinomycetota</taxon>
        <taxon>Actinomycetes</taxon>
        <taxon>Micromonosporales</taxon>
        <taxon>Micromonosporaceae</taxon>
        <taxon>Actinoplanes</taxon>
    </lineage>
</organism>
<protein>
    <submittedName>
        <fullName evidence="3">Uncharacterized protein</fullName>
    </submittedName>
</protein>
<reference evidence="3" key="1">
    <citation type="submission" date="2020-11" db="EMBL/GenBank/DDBJ databases">
        <title>Isolation and identification of active actinomycetes.</title>
        <authorList>
            <person name="Sun X."/>
        </authorList>
    </citation>
    <scope>NUCLEOTIDE SEQUENCE</scope>
    <source>
        <strain evidence="3">NEAU-A11</strain>
    </source>
</reference>
<name>A0A931CEA7_9ACTN</name>
<keyword evidence="2" id="KW-0472">Membrane</keyword>
<dbReference type="AlphaFoldDB" id="A0A931CEA7"/>
<feature type="transmembrane region" description="Helical" evidence="2">
    <location>
        <begin position="224"/>
        <end position="245"/>
    </location>
</feature>
<feature type="transmembrane region" description="Helical" evidence="2">
    <location>
        <begin position="52"/>
        <end position="73"/>
    </location>
</feature>
<feature type="region of interest" description="Disordered" evidence="1">
    <location>
        <begin position="282"/>
        <end position="497"/>
    </location>
</feature>
<dbReference type="EMBL" id="JADQTO010000007">
    <property type="protein sequence ID" value="MBG0563320.1"/>
    <property type="molecule type" value="Genomic_DNA"/>
</dbReference>
<feature type="transmembrane region" description="Helical" evidence="2">
    <location>
        <begin position="117"/>
        <end position="139"/>
    </location>
</feature>
<keyword evidence="2" id="KW-1133">Transmembrane helix</keyword>
<accession>A0A931CEA7</accession>
<dbReference type="RefSeq" id="WP_196415108.1">
    <property type="nucleotide sequence ID" value="NZ_JADQTO010000007.1"/>
</dbReference>
<sequence length="509" mass="51498">MAFRSWVKLLATTSIAAAVVGAGQLGIAYGLGMVRLDQDLDVTLRDQWTSQLAWVAWITMTAAAVAAIIGTGFRPRWRPQPVGPGGALAMGLAAGLGALAVLPLTMQPARSAQVDGVQPVLVIGICAGLGAAAGIFVAWAAAAKAVARWNLATLTVLIWVVALVSVAPSLLPGRTPTAVRLGVLDGSLIPPAIAERTPFLTMPVLALLAGLVLGWIARGRQMSTLAVALTGLAGPAVLTVAYLIAGPGSATGLSLTPYWAAMTASGAGVLGSVLAAILRGAPEGKPAEQPGKPGDAPSGSTPEPTAGRPPLPQRKNVPTKSAIAAVAAAAAKRPDAQLRPSDTGVFAAPDRPHPLADLANSTPANAATSPFTTGTGTPFGQAAPVNQPSAGTVYPASQSSPEAAEPRFSGQQNRSSGPVASLRRGWRTRRPDPEPTPAAPTPAAPTPSFDGFAAAQPGPRTGIDTAEHPRATAPTQRTPLVPDAIIPPAAPKTGRDSEYVNWVNGLGSN</sequence>
<feature type="transmembrane region" description="Helical" evidence="2">
    <location>
        <begin position="257"/>
        <end position="278"/>
    </location>
</feature>